<keyword evidence="1" id="KW-0540">Nuclease</keyword>
<feature type="region of interest" description="Disordered" evidence="3">
    <location>
        <begin position="111"/>
        <end position="244"/>
    </location>
</feature>
<name>A0A427YRY5_9TREE</name>
<dbReference type="GO" id="GO:0005634">
    <property type="term" value="C:nucleus"/>
    <property type="evidence" value="ECO:0007669"/>
    <property type="project" value="TreeGrafter"/>
</dbReference>
<sequence>MIPLALATTAVNLVVALPSSSASGSGAKDNAKDNENTVKTPKSFAKGTRRDLDKERSEGIAIWEGTSVFTRSEPSGSTADRAIIEEHPVHPEQALGPRVLPYLSCFQHSITHPPSPSQGDPALRLPLPRTAYTPPRTSTSPSPSPITTTTNSRVPPSRNPTTSRRVPNKKMSDPLKPMHPFFAKDLKGKSAVTFPPPPPSQRPRMVAHYSSTSESHTNSQGSSSTDSQPTSDQVPVSTQRTGTGPEVVELIEEVFFRSVAISSSDPADPAIPRSVSPLPSPVSLQAEVTDLPIFSHRTFTPRSPRVVYTTSASEADDLLACLRGPVLGFDLEWPTAGRHRIVDGKGKTHTIKTGMTWMPAEQRYAFGQGKTALIQVCDERMVVLIHLNGLPDGLKILPSKFIGMMQDPKIYKAGVNSKNDGLKLSRDFPDSFPTGVHGLLELTHVARRVDPIGTGPGGALISLANLAKAYLGHELPKPKDVRRSSWLGVLDSQQLEYAANDVVAGLHIFLRLQALAQDQQIQIDLDAASSAIHVQADHAHHAAPHASHASHAPHAPRAVPSSSKTVTAFSGPKPPGPAQIRALDKFRAGVDIKDIAKQGNVKESTIESYICVAVGALASDHSLSPGDSRRLIDQTKGTRTAMVYRNLIRRLRKELGEPVPGSEGEGGGESERDSPSGTGRADEPR</sequence>
<dbReference type="InterPro" id="IPR012337">
    <property type="entry name" value="RNaseH-like_sf"/>
</dbReference>
<dbReference type="GO" id="GO:0005737">
    <property type="term" value="C:cytoplasm"/>
    <property type="evidence" value="ECO:0007669"/>
    <property type="project" value="TreeGrafter"/>
</dbReference>
<organism evidence="6 7">
    <name type="scientific">Saitozyma podzolica</name>
    <dbReference type="NCBI Taxonomy" id="1890683"/>
    <lineage>
        <taxon>Eukaryota</taxon>
        <taxon>Fungi</taxon>
        <taxon>Dikarya</taxon>
        <taxon>Basidiomycota</taxon>
        <taxon>Agaricomycotina</taxon>
        <taxon>Tremellomycetes</taxon>
        <taxon>Tremellales</taxon>
        <taxon>Trimorphomycetaceae</taxon>
        <taxon>Saitozyma</taxon>
    </lineage>
</organism>
<evidence type="ECO:0000259" key="5">
    <source>
        <dbReference type="Pfam" id="PF01612"/>
    </source>
</evidence>
<gene>
    <name evidence="6" type="ORF">EHS25_006490</name>
</gene>
<feature type="compositionally biased region" description="Basic and acidic residues" evidence="3">
    <location>
        <begin position="669"/>
        <end position="685"/>
    </location>
</feature>
<dbReference type="STRING" id="1890683.A0A427YRY5"/>
<dbReference type="GO" id="GO:0006139">
    <property type="term" value="P:nucleobase-containing compound metabolic process"/>
    <property type="evidence" value="ECO:0007669"/>
    <property type="project" value="InterPro"/>
</dbReference>
<dbReference type="OrthoDB" id="1920326at2759"/>
<dbReference type="PANTHER" id="PTHR13620:SF104">
    <property type="entry name" value="EXONUCLEASE 3'-5' DOMAIN-CONTAINING PROTEIN 2"/>
    <property type="match status" value="1"/>
</dbReference>
<feature type="region of interest" description="Disordered" evidence="3">
    <location>
        <begin position="651"/>
        <end position="685"/>
    </location>
</feature>
<accession>A0A427YRY5</accession>
<feature type="compositionally biased region" description="Low complexity" evidence="3">
    <location>
        <begin position="128"/>
        <end position="153"/>
    </location>
</feature>
<feature type="domain" description="3'-5' exonuclease" evidence="5">
    <location>
        <begin position="368"/>
        <end position="513"/>
    </location>
</feature>
<feature type="region of interest" description="Disordered" evidence="3">
    <location>
        <begin position="536"/>
        <end position="578"/>
    </location>
</feature>
<dbReference type="Gene3D" id="3.30.420.10">
    <property type="entry name" value="Ribonuclease H-like superfamily/Ribonuclease H"/>
    <property type="match status" value="1"/>
</dbReference>
<dbReference type="InterPro" id="IPR002562">
    <property type="entry name" value="3'-5'_exonuclease_dom"/>
</dbReference>
<dbReference type="GO" id="GO:0003676">
    <property type="term" value="F:nucleic acid binding"/>
    <property type="evidence" value="ECO:0007669"/>
    <property type="project" value="InterPro"/>
</dbReference>
<evidence type="ECO:0000256" key="4">
    <source>
        <dbReference type="SAM" id="SignalP"/>
    </source>
</evidence>
<feature type="compositionally biased region" description="Polar residues" evidence="3">
    <location>
        <begin position="232"/>
        <end position="242"/>
    </location>
</feature>
<dbReference type="GO" id="GO:0008408">
    <property type="term" value="F:3'-5' exonuclease activity"/>
    <property type="evidence" value="ECO:0007669"/>
    <property type="project" value="InterPro"/>
</dbReference>
<protein>
    <recommendedName>
        <fullName evidence="5">3'-5' exonuclease domain-containing protein</fullName>
    </recommendedName>
</protein>
<dbReference type="CDD" id="cd06141">
    <property type="entry name" value="WRN_exo"/>
    <property type="match status" value="1"/>
</dbReference>
<dbReference type="Proteomes" id="UP000279259">
    <property type="component" value="Unassembled WGS sequence"/>
</dbReference>
<evidence type="ECO:0000313" key="7">
    <source>
        <dbReference type="Proteomes" id="UP000279259"/>
    </source>
</evidence>
<dbReference type="AlphaFoldDB" id="A0A427YRY5"/>
<feature type="signal peptide" evidence="4">
    <location>
        <begin position="1"/>
        <end position="16"/>
    </location>
</feature>
<dbReference type="PANTHER" id="PTHR13620">
    <property type="entry name" value="3-5 EXONUCLEASE"/>
    <property type="match status" value="1"/>
</dbReference>
<dbReference type="Pfam" id="PF01612">
    <property type="entry name" value="DNA_pol_A_exo1"/>
    <property type="match status" value="1"/>
</dbReference>
<evidence type="ECO:0000256" key="3">
    <source>
        <dbReference type="SAM" id="MobiDB-lite"/>
    </source>
</evidence>
<comment type="caution">
    <text evidence="6">The sequence shown here is derived from an EMBL/GenBank/DDBJ whole genome shotgun (WGS) entry which is preliminary data.</text>
</comment>
<keyword evidence="4" id="KW-0732">Signal</keyword>
<evidence type="ECO:0000256" key="2">
    <source>
        <dbReference type="ARBA" id="ARBA00022801"/>
    </source>
</evidence>
<feature type="chain" id="PRO_5019462586" description="3'-5' exonuclease domain-containing protein" evidence="4">
    <location>
        <begin position="17"/>
        <end position="685"/>
    </location>
</feature>
<keyword evidence="2" id="KW-0378">Hydrolase</keyword>
<keyword evidence="7" id="KW-1185">Reference proteome</keyword>
<evidence type="ECO:0000256" key="1">
    <source>
        <dbReference type="ARBA" id="ARBA00022722"/>
    </source>
</evidence>
<proteinExistence type="predicted"/>
<dbReference type="InterPro" id="IPR051132">
    <property type="entry name" value="3-5_Exonuclease_domain"/>
</dbReference>
<feature type="region of interest" description="Disordered" evidence="3">
    <location>
        <begin position="19"/>
        <end position="52"/>
    </location>
</feature>
<evidence type="ECO:0000313" key="6">
    <source>
        <dbReference type="EMBL" id="RSH93841.1"/>
    </source>
</evidence>
<dbReference type="EMBL" id="RSCD01000003">
    <property type="protein sequence ID" value="RSH93841.1"/>
    <property type="molecule type" value="Genomic_DNA"/>
</dbReference>
<reference evidence="6 7" key="1">
    <citation type="submission" date="2018-11" db="EMBL/GenBank/DDBJ databases">
        <title>Genome sequence of Saitozyma podzolica DSM 27192.</title>
        <authorList>
            <person name="Aliyu H."/>
            <person name="Gorte O."/>
            <person name="Ochsenreither K."/>
        </authorList>
    </citation>
    <scope>NUCLEOTIDE SEQUENCE [LARGE SCALE GENOMIC DNA]</scope>
    <source>
        <strain evidence="6 7">DSM 27192</strain>
    </source>
</reference>
<feature type="compositionally biased region" description="Low complexity" evidence="3">
    <location>
        <begin position="544"/>
        <end position="563"/>
    </location>
</feature>
<dbReference type="InterPro" id="IPR036397">
    <property type="entry name" value="RNaseH_sf"/>
</dbReference>
<feature type="compositionally biased region" description="Low complexity" evidence="3">
    <location>
        <begin position="210"/>
        <end position="231"/>
    </location>
</feature>
<dbReference type="SUPFAM" id="SSF53098">
    <property type="entry name" value="Ribonuclease H-like"/>
    <property type="match status" value="1"/>
</dbReference>